<dbReference type="EMBL" id="MCHY01000008">
    <property type="protein sequence ID" value="RKD23897.1"/>
    <property type="molecule type" value="Genomic_DNA"/>
</dbReference>
<dbReference type="Gene3D" id="2.40.10.340">
    <property type="entry name" value="Rod shape-determining protein MreC, domain 1"/>
    <property type="match status" value="1"/>
</dbReference>
<feature type="coiled-coil region" evidence="6">
    <location>
        <begin position="76"/>
        <end position="127"/>
    </location>
</feature>
<dbReference type="InterPro" id="IPR055342">
    <property type="entry name" value="MreC_beta-barrel_core"/>
</dbReference>
<dbReference type="InterPro" id="IPR042175">
    <property type="entry name" value="Cell/Rod_MreC_2"/>
</dbReference>
<dbReference type="Gene3D" id="2.40.10.350">
    <property type="entry name" value="Rod shape-determining protein MreC, domain 2"/>
    <property type="match status" value="1"/>
</dbReference>
<evidence type="ECO:0000256" key="2">
    <source>
        <dbReference type="ARBA" id="ARBA00013855"/>
    </source>
</evidence>
<dbReference type="Pfam" id="PF04085">
    <property type="entry name" value="MreC"/>
    <property type="match status" value="1"/>
</dbReference>
<dbReference type="OrthoDB" id="9792313at2"/>
<dbReference type="GO" id="GO:0008360">
    <property type="term" value="P:regulation of cell shape"/>
    <property type="evidence" value="ECO:0007669"/>
    <property type="project" value="UniProtKB-KW"/>
</dbReference>
<accession>A0A419SIV6</accession>
<dbReference type="PIRSF" id="PIRSF038471">
    <property type="entry name" value="MreC"/>
    <property type="match status" value="1"/>
</dbReference>
<comment type="similarity">
    <text evidence="1 5">Belongs to the MreC family.</text>
</comment>
<evidence type="ECO:0000256" key="3">
    <source>
        <dbReference type="ARBA" id="ARBA00022960"/>
    </source>
</evidence>
<evidence type="ECO:0000256" key="7">
    <source>
        <dbReference type="SAM" id="MobiDB-lite"/>
    </source>
</evidence>
<dbReference type="PANTHER" id="PTHR34138:SF1">
    <property type="entry name" value="CELL SHAPE-DETERMINING PROTEIN MREC"/>
    <property type="match status" value="1"/>
</dbReference>
<gene>
    <name evidence="9" type="ORF">BEP19_05580</name>
</gene>
<keyword evidence="10" id="KW-1185">Reference proteome</keyword>
<evidence type="ECO:0000259" key="8">
    <source>
        <dbReference type="Pfam" id="PF04085"/>
    </source>
</evidence>
<reference evidence="9 10" key="1">
    <citation type="submission" date="2016-08" db="EMBL/GenBank/DDBJ databases">
        <title>Novel Firmicute Genomes.</title>
        <authorList>
            <person name="Poppleton D.I."/>
            <person name="Gribaldo S."/>
        </authorList>
    </citation>
    <scope>NUCLEOTIDE SEQUENCE [LARGE SCALE GENOMIC DNA]</scope>
    <source>
        <strain evidence="9 10">RAOx-1</strain>
    </source>
</reference>
<evidence type="ECO:0000256" key="5">
    <source>
        <dbReference type="PIRNR" id="PIRNR038471"/>
    </source>
</evidence>
<organism evidence="9 10">
    <name type="scientific">Ammoniphilus oxalaticus</name>
    <dbReference type="NCBI Taxonomy" id="66863"/>
    <lineage>
        <taxon>Bacteria</taxon>
        <taxon>Bacillati</taxon>
        <taxon>Bacillota</taxon>
        <taxon>Bacilli</taxon>
        <taxon>Bacillales</taxon>
        <taxon>Paenibacillaceae</taxon>
        <taxon>Aneurinibacillus group</taxon>
        <taxon>Ammoniphilus</taxon>
    </lineage>
</organism>
<evidence type="ECO:0000313" key="10">
    <source>
        <dbReference type="Proteomes" id="UP000284219"/>
    </source>
</evidence>
<dbReference type="RefSeq" id="WP_120189127.1">
    <property type="nucleotide sequence ID" value="NZ_MCHY01000008.1"/>
</dbReference>
<keyword evidence="6" id="KW-0175">Coiled coil</keyword>
<dbReference type="GO" id="GO:0005886">
    <property type="term" value="C:plasma membrane"/>
    <property type="evidence" value="ECO:0007669"/>
    <property type="project" value="TreeGrafter"/>
</dbReference>
<feature type="domain" description="Rod shape-determining protein MreC beta-barrel core" evidence="8">
    <location>
        <begin position="124"/>
        <end position="275"/>
    </location>
</feature>
<evidence type="ECO:0000256" key="1">
    <source>
        <dbReference type="ARBA" id="ARBA00009369"/>
    </source>
</evidence>
<dbReference type="AlphaFoldDB" id="A0A419SIV6"/>
<keyword evidence="3 5" id="KW-0133">Cell shape</keyword>
<proteinExistence type="inferred from homology"/>
<feature type="region of interest" description="Disordered" evidence="7">
    <location>
        <begin position="281"/>
        <end position="304"/>
    </location>
</feature>
<name>A0A419SIV6_9BACL</name>
<comment type="caution">
    <text evidence="9">The sequence shown here is derived from an EMBL/GenBank/DDBJ whole genome shotgun (WGS) entry which is preliminary data.</text>
</comment>
<sequence length="304" mass="33904">MSNFFFKRRLLALLLSLIVLVTMMGITVKDRPFPTWPERVIRDSFAFVEGLVYKPATAVAAFFESFQEIYHVYEENKALKQNLQQLTQLTAQLNEVKLENKQYAKLLEAKESKLSDYQLKIAEVVARSPDRWNHMLIIDTGSKDGIKPNMAVVTPGGYIGRIQSVSKYSAQVELVTDIEHGNHIGAVVQADESVYGVVEGYDSKNNLLIMRKIPLQAKVAPKQLVITSGLGGTIPRGLILGEVISVKTNDLFLTKDVFIKPSANLNQLEKVFVVERSFLPPPEIPTPERQPDNSTSADEGEDAS</sequence>
<dbReference type="InterPro" id="IPR042177">
    <property type="entry name" value="Cell/Rod_1"/>
</dbReference>
<dbReference type="InterPro" id="IPR007221">
    <property type="entry name" value="MreC"/>
</dbReference>
<comment type="function">
    <text evidence="5">Involved in formation and maintenance of cell shape.</text>
</comment>
<dbReference type="Proteomes" id="UP000284219">
    <property type="component" value="Unassembled WGS sequence"/>
</dbReference>
<evidence type="ECO:0000256" key="6">
    <source>
        <dbReference type="SAM" id="Coils"/>
    </source>
</evidence>
<dbReference type="PANTHER" id="PTHR34138">
    <property type="entry name" value="CELL SHAPE-DETERMINING PROTEIN MREC"/>
    <property type="match status" value="1"/>
</dbReference>
<protein>
    <recommendedName>
        <fullName evidence="2 5">Cell shape-determining protein MreC</fullName>
    </recommendedName>
    <alternativeName>
        <fullName evidence="4 5">Cell shape protein MreC</fullName>
    </alternativeName>
</protein>
<dbReference type="NCBIfam" id="TIGR00219">
    <property type="entry name" value="mreC"/>
    <property type="match status" value="1"/>
</dbReference>
<evidence type="ECO:0000256" key="4">
    <source>
        <dbReference type="ARBA" id="ARBA00032089"/>
    </source>
</evidence>
<evidence type="ECO:0000313" key="9">
    <source>
        <dbReference type="EMBL" id="RKD23897.1"/>
    </source>
</evidence>